<name>A0ABT0E2S8_9GAMM</name>
<keyword evidence="2" id="KW-0812">Transmembrane</keyword>
<comment type="caution">
    <text evidence="3">The sequence shown here is derived from an EMBL/GenBank/DDBJ whole genome shotgun (WGS) entry which is preliminary data.</text>
</comment>
<evidence type="ECO:0000313" key="3">
    <source>
        <dbReference type="EMBL" id="MCK0536120.1"/>
    </source>
</evidence>
<keyword evidence="4" id="KW-1185">Reference proteome</keyword>
<protein>
    <recommendedName>
        <fullName evidence="5">DUF883 domain-containing protein</fullName>
    </recommendedName>
</protein>
<dbReference type="Proteomes" id="UP001165524">
    <property type="component" value="Unassembled WGS sequence"/>
</dbReference>
<evidence type="ECO:0000256" key="2">
    <source>
        <dbReference type="SAM" id="Phobius"/>
    </source>
</evidence>
<dbReference type="Gene3D" id="1.10.287.700">
    <property type="entry name" value="Helix hairpin bin"/>
    <property type="match status" value="1"/>
</dbReference>
<accession>A0ABT0E2S8</accession>
<dbReference type="RefSeq" id="WP_246947018.1">
    <property type="nucleotide sequence ID" value="NZ_JALKII010000001.1"/>
</dbReference>
<organism evidence="3 4">
    <name type="scientific">Alcanivorax quisquiliarum</name>
    <dbReference type="NCBI Taxonomy" id="2933565"/>
    <lineage>
        <taxon>Bacteria</taxon>
        <taxon>Pseudomonadati</taxon>
        <taxon>Pseudomonadota</taxon>
        <taxon>Gammaproteobacteria</taxon>
        <taxon>Oceanospirillales</taxon>
        <taxon>Alcanivoracaceae</taxon>
        <taxon>Alcanivorax</taxon>
    </lineage>
</organism>
<evidence type="ECO:0000256" key="1">
    <source>
        <dbReference type="SAM" id="MobiDB-lite"/>
    </source>
</evidence>
<sequence>MSNKGSSHDTTDKVAKTAHEVVDTVAERAAPAEERVRESAAKAAERAREGAEYARARTHDMTERVCDYVKENPLMALGIAFAAGTVVSSILRRH</sequence>
<keyword evidence="2" id="KW-0472">Membrane</keyword>
<keyword evidence="2" id="KW-1133">Transmembrane helix</keyword>
<feature type="transmembrane region" description="Helical" evidence="2">
    <location>
        <begin position="74"/>
        <end position="91"/>
    </location>
</feature>
<evidence type="ECO:0008006" key="5">
    <source>
        <dbReference type="Google" id="ProtNLM"/>
    </source>
</evidence>
<proteinExistence type="predicted"/>
<feature type="region of interest" description="Disordered" evidence="1">
    <location>
        <begin position="29"/>
        <end position="55"/>
    </location>
</feature>
<dbReference type="EMBL" id="JALKII010000001">
    <property type="protein sequence ID" value="MCK0536120.1"/>
    <property type="molecule type" value="Genomic_DNA"/>
</dbReference>
<reference evidence="3" key="1">
    <citation type="submission" date="2022-04" db="EMBL/GenBank/DDBJ databases">
        <title>Alcanivorax sp. CY1518 draft genome sequence.</title>
        <authorList>
            <person name="Zhao G."/>
            <person name="An M."/>
        </authorList>
    </citation>
    <scope>NUCLEOTIDE SEQUENCE</scope>
    <source>
        <strain evidence="3">CY1518</strain>
    </source>
</reference>
<evidence type="ECO:0000313" key="4">
    <source>
        <dbReference type="Proteomes" id="UP001165524"/>
    </source>
</evidence>
<gene>
    <name evidence="3" type="ORF">MU846_00150</name>
</gene>